<accession>A0A2K1IU05</accession>
<dbReference type="Proteomes" id="UP000006727">
    <property type="component" value="Chromosome 20"/>
</dbReference>
<dbReference type="InParanoid" id="A0A2K1IU05"/>
<dbReference type="AlphaFoldDB" id="A0A2K1IU05"/>
<dbReference type="PaxDb" id="3218-PP1S9_14V6.1"/>
<reference evidence="2" key="3">
    <citation type="submission" date="2020-12" db="UniProtKB">
        <authorList>
            <consortium name="EnsemblPlants"/>
        </authorList>
    </citation>
    <scope>IDENTIFICATION</scope>
</reference>
<evidence type="ECO:0000313" key="2">
    <source>
        <dbReference type="EnsemblPlants" id="Pp3c20_4650V3.1"/>
    </source>
</evidence>
<dbReference type="STRING" id="3218.A0A2K1IU05"/>
<reference evidence="1 3" key="2">
    <citation type="journal article" date="2018" name="Plant J.">
        <title>The Physcomitrella patens chromosome-scale assembly reveals moss genome structure and evolution.</title>
        <authorList>
            <person name="Lang D."/>
            <person name="Ullrich K.K."/>
            <person name="Murat F."/>
            <person name="Fuchs J."/>
            <person name="Jenkins J."/>
            <person name="Haas F.B."/>
            <person name="Piednoel M."/>
            <person name="Gundlach H."/>
            <person name="Van Bel M."/>
            <person name="Meyberg R."/>
            <person name="Vives C."/>
            <person name="Morata J."/>
            <person name="Symeonidi A."/>
            <person name="Hiss M."/>
            <person name="Muchero W."/>
            <person name="Kamisugi Y."/>
            <person name="Saleh O."/>
            <person name="Blanc G."/>
            <person name="Decker E.L."/>
            <person name="van Gessel N."/>
            <person name="Grimwood J."/>
            <person name="Hayes R.D."/>
            <person name="Graham S.W."/>
            <person name="Gunter L.E."/>
            <person name="McDaniel S.F."/>
            <person name="Hoernstein S.N.W."/>
            <person name="Larsson A."/>
            <person name="Li F.W."/>
            <person name="Perroud P.F."/>
            <person name="Phillips J."/>
            <person name="Ranjan P."/>
            <person name="Rokshar D.S."/>
            <person name="Rothfels C.J."/>
            <person name="Schneider L."/>
            <person name="Shu S."/>
            <person name="Stevenson D.W."/>
            <person name="Thummler F."/>
            <person name="Tillich M."/>
            <person name="Villarreal Aguilar J.C."/>
            <person name="Widiez T."/>
            <person name="Wong G.K."/>
            <person name="Wymore A."/>
            <person name="Zhang Y."/>
            <person name="Zimmer A.D."/>
            <person name="Quatrano R.S."/>
            <person name="Mayer K.F.X."/>
            <person name="Goodstein D."/>
            <person name="Casacuberta J.M."/>
            <person name="Vandepoele K."/>
            <person name="Reski R."/>
            <person name="Cuming A.C."/>
            <person name="Tuskan G.A."/>
            <person name="Maumus F."/>
            <person name="Salse J."/>
            <person name="Schmutz J."/>
            <person name="Rensing S.A."/>
        </authorList>
    </citation>
    <scope>NUCLEOTIDE SEQUENCE [LARGE SCALE GENOMIC DNA]</scope>
    <source>
        <strain evidence="2 3">cv. Gransden 2004</strain>
    </source>
</reference>
<keyword evidence="3" id="KW-1185">Reference proteome</keyword>
<proteinExistence type="predicted"/>
<dbReference type="EnsemblPlants" id="Pp3c20_4650V3.1">
    <property type="protein sequence ID" value="Pp3c20_4650V3.1"/>
    <property type="gene ID" value="Pp3c20_4650"/>
</dbReference>
<reference evidence="1 3" key="1">
    <citation type="journal article" date="2008" name="Science">
        <title>The Physcomitrella genome reveals evolutionary insights into the conquest of land by plants.</title>
        <authorList>
            <person name="Rensing S."/>
            <person name="Lang D."/>
            <person name="Zimmer A."/>
            <person name="Terry A."/>
            <person name="Salamov A."/>
            <person name="Shapiro H."/>
            <person name="Nishiyama T."/>
            <person name="Perroud P.-F."/>
            <person name="Lindquist E."/>
            <person name="Kamisugi Y."/>
            <person name="Tanahashi T."/>
            <person name="Sakakibara K."/>
            <person name="Fujita T."/>
            <person name="Oishi K."/>
            <person name="Shin-I T."/>
            <person name="Kuroki Y."/>
            <person name="Toyoda A."/>
            <person name="Suzuki Y."/>
            <person name="Hashimoto A."/>
            <person name="Yamaguchi K."/>
            <person name="Sugano A."/>
            <person name="Kohara Y."/>
            <person name="Fujiyama A."/>
            <person name="Anterola A."/>
            <person name="Aoki S."/>
            <person name="Ashton N."/>
            <person name="Barbazuk W.B."/>
            <person name="Barker E."/>
            <person name="Bennetzen J."/>
            <person name="Bezanilla M."/>
            <person name="Blankenship R."/>
            <person name="Cho S.H."/>
            <person name="Dutcher S."/>
            <person name="Estelle M."/>
            <person name="Fawcett J.A."/>
            <person name="Gundlach H."/>
            <person name="Hanada K."/>
            <person name="Heyl A."/>
            <person name="Hicks K.A."/>
            <person name="Hugh J."/>
            <person name="Lohr M."/>
            <person name="Mayer K."/>
            <person name="Melkozernov A."/>
            <person name="Murata T."/>
            <person name="Nelson D."/>
            <person name="Pils B."/>
            <person name="Prigge M."/>
            <person name="Reiss B."/>
            <person name="Renner T."/>
            <person name="Rombauts S."/>
            <person name="Rushton P."/>
            <person name="Sanderfoot A."/>
            <person name="Schween G."/>
            <person name="Shiu S.-H."/>
            <person name="Stueber K."/>
            <person name="Theodoulou F.L."/>
            <person name="Tu H."/>
            <person name="Van de Peer Y."/>
            <person name="Verrier P.J."/>
            <person name="Waters E."/>
            <person name="Wood A."/>
            <person name="Yang L."/>
            <person name="Cove D."/>
            <person name="Cuming A."/>
            <person name="Hasebe M."/>
            <person name="Lucas S."/>
            <person name="Mishler D.B."/>
            <person name="Reski R."/>
            <person name="Grigoriev I."/>
            <person name="Quatrano R.S."/>
            <person name="Boore J.L."/>
        </authorList>
    </citation>
    <scope>NUCLEOTIDE SEQUENCE [LARGE SCALE GENOMIC DNA]</scope>
    <source>
        <strain evidence="2 3">cv. Gransden 2004</strain>
    </source>
</reference>
<dbReference type="EMBL" id="ABEU02000020">
    <property type="protein sequence ID" value="PNR32763.1"/>
    <property type="molecule type" value="Genomic_DNA"/>
</dbReference>
<gene>
    <name evidence="1" type="ORF">PHYPA_024705</name>
</gene>
<name>A0A2K1IU05_PHYPA</name>
<dbReference type="Gramene" id="Pp3c20_4650V3.1">
    <property type="protein sequence ID" value="Pp3c20_4650V3.1"/>
    <property type="gene ID" value="Pp3c20_4650"/>
</dbReference>
<protein>
    <submittedName>
        <fullName evidence="1 2">Uncharacterized protein</fullName>
    </submittedName>
</protein>
<sequence>MGIDAKVIQAGLFSTTSTALGRRAMLEETMRRGSDMIGIDVPSEHEINLLRQEEGYKSRLMEEHEVPEWVFLNDYIATDAEDESITEHTELQYEEAEVKTI</sequence>
<evidence type="ECO:0000313" key="3">
    <source>
        <dbReference type="Proteomes" id="UP000006727"/>
    </source>
</evidence>
<organism evidence="1">
    <name type="scientific">Physcomitrium patens</name>
    <name type="common">Spreading-leaved earth moss</name>
    <name type="synonym">Physcomitrella patens</name>
    <dbReference type="NCBI Taxonomy" id="3218"/>
    <lineage>
        <taxon>Eukaryota</taxon>
        <taxon>Viridiplantae</taxon>
        <taxon>Streptophyta</taxon>
        <taxon>Embryophyta</taxon>
        <taxon>Bryophyta</taxon>
        <taxon>Bryophytina</taxon>
        <taxon>Bryopsida</taxon>
        <taxon>Funariidae</taxon>
        <taxon>Funariales</taxon>
        <taxon>Funariaceae</taxon>
        <taxon>Physcomitrium</taxon>
    </lineage>
</organism>
<evidence type="ECO:0000313" key="1">
    <source>
        <dbReference type="EMBL" id="PNR32763.1"/>
    </source>
</evidence>